<accession>A0A5B7DLU4</accession>
<dbReference type="AlphaFoldDB" id="A0A5B7DLU4"/>
<evidence type="ECO:0000313" key="2">
    <source>
        <dbReference type="EMBL" id="MPC22531.1"/>
    </source>
</evidence>
<protein>
    <submittedName>
        <fullName evidence="2">Uncharacterized protein</fullName>
    </submittedName>
</protein>
<proteinExistence type="predicted"/>
<comment type="caution">
    <text evidence="2">The sequence shown here is derived from an EMBL/GenBank/DDBJ whole genome shotgun (WGS) entry which is preliminary data.</text>
</comment>
<keyword evidence="3" id="KW-1185">Reference proteome</keyword>
<name>A0A5B7DLU4_PORTR</name>
<dbReference type="Proteomes" id="UP000324222">
    <property type="component" value="Unassembled WGS sequence"/>
</dbReference>
<evidence type="ECO:0000256" key="1">
    <source>
        <dbReference type="SAM" id="Phobius"/>
    </source>
</evidence>
<gene>
    <name evidence="2" type="ORF">E2C01_015548</name>
</gene>
<organism evidence="2 3">
    <name type="scientific">Portunus trituberculatus</name>
    <name type="common">Swimming crab</name>
    <name type="synonym">Neptunus trituberculatus</name>
    <dbReference type="NCBI Taxonomy" id="210409"/>
    <lineage>
        <taxon>Eukaryota</taxon>
        <taxon>Metazoa</taxon>
        <taxon>Ecdysozoa</taxon>
        <taxon>Arthropoda</taxon>
        <taxon>Crustacea</taxon>
        <taxon>Multicrustacea</taxon>
        <taxon>Malacostraca</taxon>
        <taxon>Eumalacostraca</taxon>
        <taxon>Eucarida</taxon>
        <taxon>Decapoda</taxon>
        <taxon>Pleocyemata</taxon>
        <taxon>Brachyura</taxon>
        <taxon>Eubrachyura</taxon>
        <taxon>Portunoidea</taxon>
        <taxon>Portunidae</taxon>
        <taxon>Portuninae</taxon>
        <taxon>Portunus</taxon>
    </lineage>
</organism>
<reference evidence="2 3" key="1">
    <citation type="submission" date="2019-05" db="EMBL/GenBank/DDBJ databases">
        <title>Another draft genome of Portunus trituberculatus and its Hox gene families provides insights of decapod evolution.</title>
        <authorList>
            <person name="Jeong J.-H."/>
            <person name="Song I."/>
            <person name="Kim S."/>
            <person name="Choi T."/>
            <person name="Kim D."/>
            <person name="Ryu S."/>
            <person name="Kim W."/>
        </authorList>
    </citation>
    <scope>NUCLEOTIDE SEQUENCE [LARGE SCALE GENOMIC DNA]</scope>
    <source>
        <tissue evidence="2">Muscle</tissue>
    </source>
</reference>
<keyword evidence="1" id="KW-1133">Transmembrane helix</keyword>
<evidence type="ECO:0000313" key="3">
    <source>
        <dbReference type="Proteomes" id="UP000324222"/>
    </source>
</evidence>
<dbReference type="EMBL" id="VSRR010001097">
    <property type="protein sequence ID" value="MPC22531.1"/>
    <property type="molecule type" value="Genomic_DNA"/>
</dbReference>
<keyword evidence="1" id="KW-0472">Membrane</keyword>
<keyword evidence="1" id="KW-0812">Transmembrane</keyword>
<feature type="transmembrane region" description="Helical" evidence="1">
    <location>
        <begin position="12"/>
        <end position="33"/>
    </location>
</feature>
<sequence>MAQLPTFSFSTLKFLSFLYSVLNFLSLFGHHILTTLHLHVIHQVCLDHSD</sequence>